<accession>A0AAP0C0Y8</accession>
<dbReference type="Gene3D" id="3.40.50.1000">
    <property type="entry name" value="HAD superfamily/HAD-like"/>
    <property type="match status" value="1"/>
</dbReference>
<dbReference type="GO" id="GO:0005634">
    <property type="term" value="C:nucleus"/>
    <property type="evidence" value="ECO:0007669"/>
    <property type="project" value="UniProtKB-SubCell"/>
</dbReference>
<feature type="domain" description="FCP1 homology" evidence="8">
    <location>
        <begin position="131"/>
        <end position="379"/>
    </location>
</feature>
<name>A0AAP0C0Y8_9ASPA</name>
<evidence type="ECO:0000313" key="10">
    <source>
        <dbReference type="Proteomes" id="UP001418222"/>
    </source>
</evidence>
<feature type="compositionally biased region" description="Acidic residues" evidence="7">
    <location>
        <begin position="835"/>
        <end position="865"/>
    </location>
</feature>
<keyword evidence="10" id="KW-1185">Reference proteome</keyword>
<dbReference type="Pfam" id="PF03031">
    <property type="entry name" value="NIF"/>
    <property type="match status" value="1"/>
</dbReference>
<dbReference type="PANTHER" id="PTHR23081:SF0">
    <property type="entry name" value="RNA POLYMERASE II C-TERMINAL DOMAIN PHOSPHATASE-LIKE 1"/>
    <property type="match status" value="1"/>
</dbReference>
<reference evidence="9 10" key="1">
    <citation type="journal article" date="2022" name="Nat. Plants">
        <title>Genomes of leafy and leafless Platanthera orchids illuminate the evolution of mycoheterotrophy.</title>
        <authorList>
            <person name="Li M.H."/>
            <person name="Liu K.W."/>
            <person name="Li Z."/>
            <person name="Lu H.C."/>
            <person name="Ye Q.L."/>
            <person name="Zhang D."/>
            <person name="Wang J.Y."/>
            <person name="Li Y.F."/>
            <person name="Zhong Z.M."/>
            <person name="Liu X."/>
            <person name="Yu X."/>
            <person name="Liu D.K."/>
            <person name="Tu X.D."/>
            <person name="Liu B."/>
            <person name="Hao Y."/>
            <person name="Liao X.Y."/>
            <person name="Jiang Y.T."/>
            <person name="Sun W.H."/>
            <person name="Chen J."/>
            <person name="Chen Y.Q."/>
            <person name="Ai Y."/>
            <person name="Zhai J.W."/>
            <person name="Wu S.S."/>
            <person name="Zhou Z."/>
            <person name="Hsiao Y.Y."/>
            <person name="Wu W.L."/>
            <person name="Chen Y.Y."/>
            <person name="Lin Y.F."/>
            <person name="Hsu J.L."/>
            <person name="Li C.Y."/>
            <person name="Wang Z.W."/>
            <person name="Zhao X."/>
            <person name="Zhong W.Y."/>
            <person name="Ma X.K."/>
            <person name="Ma L."/>
            <person name="Huang J."/>
            <person name="Chen G.Z."/>
            <person name="Huang M.Z."/>
            <person name="Huang L."/>
            <person name="Peng D.H."/>
            <person name="Luo Y.B."/>
            <person name="Zou S.Q."/>
            <person name="Chen S.P."/>
            <person name="Lan S."/>
            <person name="Tsai W.C."/>
            <person name="Van de Peer Y."/>
            <person name="Liu Z.J."/>
        </authorList>
    </citation>
    <scope>NUCLEOTIDE SEQUENCE [LARGE SCALE GENOMIC DNA]</scope>
    <source>
        <strain evidence="9">Lor287</strain>
    </source>
</reference>
<feature type="region of interest" description="Disordered" evidence="7">
    <location>
        <begin position="751"/>
        <end position="965"/>
    </location>
</feature>
<feature type="region of interest" description="Disordered" evidence="7">
    <location>
        <begin position="558"/>
        <end position="577"/>
    </location>
</feature>
<evidence type="ECO:0000256" key="6">
    <source>
        <dbReference type="ARBA" id="ARBA00048336"/>
    </source>
</evidence>
<comment type="subcellular location">
    <subcellularLocation>
        <location evidence="1">Nucleus</location>
    </subcellularLocation>
</comment>
<dbReference type="InterPro" id="IPR039189">
    <property type="entry name" value="Fcp1"/>
</dbReference>
<evidence type="ECO:0000256" key="5">
    <source>
        <dbReference type="ARBA" id="ARBA00047761"/>
    </source>
</evidence>
<evidence type="ECO:0000256" key="7">
    <source>
        <dbReference type="SAM" id="MobiDB-lite"/>
    </source>
</evidence>
<evidence type="ECO:0000256" key="2">
    <source>
        <dbReference type="ARBA" id="ARBA00013081"/>
    </source>
</evidence>
<dbReference type="PANTHER" id="PTHR23081">
    <property type="entry name" value="RNA POLYMERASE II CTD PHOSPHATASE"/>
    <property type="match status" value="1"/>
</dbReference>
<sequence>MFRSVVYHRSSLIGEVEIHPKNSNLGTWTREIRISYISHPPSDRCSPLAILHTISTSGVCFMMESKRSADESLLFSVYSACLRENKTAVASVGEEELHLVAMPSRRNIPRHSCFWGYIIGRGLYNSCLAMLNRRCLGFVFDLDETLLVANTMRSLEDKIDGLQRMISCEMDPQRANGMLAVIKRYQDDKSILKQYVDGDQVVENGKVFKTQSEAVPPLFGSHQPLTRPIIRLHEKNIILTRVNPLIRDTSVIVRLRPAWEDLRNYLTANGRKCFEVYVCTMSERDYALEMWRLLDPECNLINSSELLDRIVCVKSGLRKSLFSVFQDGACHPKMSLVIDDRLEVWDEKDQSRVLVVPPFAPHFGPQAEANNDIPLLCAARNLACNVRGSFFKDFDEVLLPRMSEIFYEDEVEYPSAPDVGNYLISKDGTSTLIGNKNPLGFDGMADAEVERRLKGVNRIGQSIPPIADNFDARAAVPSGPTVITPTPGRDDNLFKSSKLPKVEQEIVSCLADERQDTHYYLPLSLAVENVTPENTTLKFPLNKPRRLEEEVLTQRGVRKMREEERRERGDYEEAESSDEMFPLIGSGGHLRDLTGKPLMRWNAKGKHVSVSTSLPSWKSGKVTRHASAITTALYGRKNLKEMRDIPVQKLPAMVAQAQARSMVMSHFMGCALRRSLKETKSLYEELEKVYDPKNPKFIKEIFKHCKDTCEDTLNWLGARGGLKEGFESVSSADIFPVLAEVDIDAAIAALGESDVDEDEEEVEGEGGEEEEGEKGEENKEESEKEEDAEEEGEEDEEEEEVEEEDDESSGTESEARGGEEEERKEEEGKKGEENKESEEEEVVEEEDKEDEEEEEEEVEEEEESTGTESETLDREDEKKVEEGEKGEENKEEREKKEDAEEEGKEDEEEEDDESSRTRSEASGEGSEFSSSSDSSESSAREPASSSRKPTKEPAAKRAKIDDEQI</sequence>
<feature type="compositionally biased region" description="Basic and acidic residues" evidence="7">
    <location>
        <begin position="559"/>
        <end position="571"/>
    </location>
</feature>
<dbReference type="EMBL" id="JBBWWQ010000001">
    <property type="protein sequence ID" value="KAK8957411.1"/>
    <property type="molecule type" value="Genomic_DNA"/>
</dbReference>
<feature type="compositionally biased region" description="Low complexity" evidence="7">
    <location>
        <begin position="922"/>
        <end position="947"/>
    </location>
</feature>
<dbReference type="InterPro" id="IPR004274">
    <property type="entry name" value="FCP1_dom"/>
</dbReference>
<dbReference type="AlphaFoldDB" id="A0AAP0C0Y8"/>
<evidence type="ECO:0000256" key="4">
    <source>
        <dbReference type="ARBA" id="ARBA00023242"/>
    </source>
</evidence>
<dbReference type="InterPro" id="IPR036412">
    <property type="entry name" value="HAD-like_sf"/>
</dbReference>
<dbReference type="FunFam" id="3.40.50.1000:FF:000035">
    <property type="entry name" value="RNA polymerase II C-terminal domain phosphatase-like 1"/>
    <property type="match status" value="1"/>
</dbReference>
<dbReference type="SMART" id="SM00577">
    <property type="entry name" value="CPDc"/>
    <property type="match status" value="1"/>
</dbReference>
<organism evidence="9 10">
    <name type="scientific">Platanthera zijinensis</name>
    <dbReference type="NCBI Taxonomy" id="2320716"/>
    <lineage>
        <taxon>Eukaryota</taxon>
        <taxon>Viridiplantae</taxon>
        <taxon>Streptophyta</taxon>
        <taxon>Embryophyta</taxon>
        <taxon>Tracheophyta</taxon>
        <taxon>Spermatophyta</taxon>
        <taxon>Magnoliopsida</taxon>
        <taxon>Liliopsida</taxon>
        <taxon>Asparagales</taxon>
        <taxon>Orchidaceae</taxon>
        <taxon>Orchidoideae</taxon>
        <taxon>Orchideae</taxon>
        <taxon>Orchidinae</taxon>
        <taxon>Platanthera</taxon>
    </lineage>
</organism>
<keyword evidence="3" id="KW-0378">Hydrolase</keyword>
<dbReference type="GO" id="GO:0008420">
    <property type="term" value="F:RNA polymerase II CTD heptapeptide repeat phosphatase activity"/>
    <property type="evidence" value="ECO:0007669"/>
    <property type="project" value="InterPro"/>
</dbReference>
<feature type="compositionally biased region" description="Basic and acidic residues" evidence="7">
    <location>
        <begin position="871"/>
        <end position="898"/>
    </location>
</feature>
<comment type="catalytic activity">
    <reaction evidence="6">
        <text>O-phospho-L-threonyl-[protein] + H2O = L-threonyl-[protein] + phosphate</text>
        <dbReference type="Rhea" id="RHEA:47004"/>
        <dbReference type="Rhea" id="RHEA-COMP:11060"/>
        <dbReference type="Rhea" id="RHEA-COMP:11605"/>
        <dbReference type="ChEBI" id="CHEBI:15377"/>
        <dbReference type="ChEBI" id="CHEBI:30013"/>
        <dbReference type="ChEBI" id="CHEBI:43474"/>
        <dbReference type="ChEBI" id="CHEBI:61977"/>
        <dbReference type="EC" id="3.1.3.16"/>
    </reaction>
</comment>
<evidence type="ECO:0000256" key="3">
    <source>
        <dbReference type="ARBA" id="ARBA00022801"/>
    </source>
</evidence>
<dbReference type="EC" id="3.1.3.16" evidence="2"/>
<feature type="compositionally biased region" description="Acidic residues" evidence="7">
    <location>
        <begin position="899"/>
        <end position="913"/>
    </location>
</feature>
<evidence type="ECO:0000259" key="8">
    <source>
        <dbReference type="PROSITE" id="PS50969"/>
    </source>
</evidence>
<comment type="caution">
    <text evidence="9">The sequence shown here is derived from an EMBL/GenBank/DDBJ whole genome shotgun (WGS) entry which is preliminary data.</text>
</comment>
<dbReference type="Proteomes" id="UP001418222">
    <property type="component" value="Unassembled WGS sequence"/>
</dbReference>
<feature type="compositionally biased region" description="Basic and acidic residues" evidence="7">
    <location>
        <begin position="949"/>
        <end position="965"/>
    </location>
</feature>
<feature type="compositionally biased region" description="Acidic residues" evidence="7">
    <location>
        <begin position="753"/>
        <end position="809"/>
    </location>
</feature>
<dbReference type="PROSITE" id="PS50969">
    <property type="entry name" value="FCP1"/>
    <property type="match status" value="1"/>
</dbReference>
<feature type="compositionally biased region" description="Basic and acidic residues" evidence="7">
    <location>
        <begin position="825"/>
        <end position="834"/>
    </location>
</feature>
<dbReference type="InterPro" id="IPR023214">
    <property type="entry name" value="HAD_sf"/>
</dbReference>
<dbReference type="SUPFAM" id="SSF56784">
    <property type="entry name" value="HAD-like"/>
    <property type="match status" value="1"/>
</dbReference>
<keyword evidence="4" id="KW-0539">Nucleus</keyword>
<gene>
    <name evidence="9" type="primary">CPL1</name>
    <name evidence="9" type="ORF">KSP39_PZI000862</name>
</gene>
<comment type="catalytic activity">
    <reaction evidence="5">
        <text>O-phospho-L-seryl-[protein] + H2O = L-seryl-[protein] + phosphate</text>
        <dbReference type="Rhea" id="RHEA:20629"/>
        <dbReference type="Rhea" id="RHEA-COMP:9863"/>
        <dbReference type="Rhea" id="RHEA-COMP:11604"/>
        <dbReference type="ChEBI" id="CHEBI:15377"/>
        <dbReference type="ChEBI" id="CHEBI:29999"/>
        <dbReference type="ChEBI" id="CHEBI:43474"/>
        <dbReference type="ChEBI" id="CHEBI:83421"/>
        <dbReference type="EC" id="3.1.3.16"/>
    </reaction>
</comment>
<proteinExistence type="predicted"/>
<protein>
    <recommendedName>
        <fullName evidence="2">protein-serine/threonine phosphatase</fullName>
        <ecNumber evidence="2">3.1.3.16</ecNumber>
    </recommendedName>
</protein>
<evidence type="ECO:0000313" key="9">
    <source>
        <dbReference type="EMBL" id="KAK8957411.1"/>
    </source>
</evidence>
<evidence type="ECO:0000256" key="1">
    <source>
        <dbReference type="ARBA" id="ARBA00004123"/>
    </source>
</evidence>